<dbReference type="GO" id="GO:0017116">
    <property type="term" value="F:single-stranded DNA helicase activity"/>
    <property type="evidence" value="ECO:0007669"/>
    <property type="project" value="TreeGrafter"/>
</dbReference>
<dbReference type="GO" id="GO:0003677">
    <property type="term" value="F:DNA binding"/>
    <property type="evidence" value="ECO:0007669"/>
    <property type="project" value="UniProtKB-UniRule"/>
</dbReference>
<dbReference type="Gene3D" id="3.40.50.300">
    <property type="entry name" value="P-loop containing nucleotide triphosphate hydrolases"/>
    <property type="match status" value="3"/>
</dbReference>
<dbReference type="GO" id="GO:0000724">
    <property type="term" value="P:double-strand break repair via homologous recombination"/>
    <property type="evidence" value="ECO:0007669"/>
    <property type="project" value="UniProtKB-UniRule"/>
</dbReference>
<evidence type="ECO:0000256" key="2">
    <source>
        <dbReference type="ARBA" id="ARBA00022741"/>
    </source>
</evidence>
<keyword evidence="1 11" id="KW-0540">Nuclease</keyword>
<comment type="caution">
    <text evidence="14">The sequence shown here is derived from an EMBL/GenBank/DDBJ whole genome shotgun (WGS) entry which is preliminary data.</text>
</comment>
<dbReference type="EMBL" id="JANJ01000003">
    <property type="protein sequence ID" value="EXI62640.1"/>
    <property type="molecule type" value="Genomic_DNA"/>
</dbReference>
<evidence type="ECO:0000256" key="4">
    <source>
        <dbReference type="ARBA" id="ARBA00022801"/>
    </source>
</evidence>
<keyword evidence="2 11" id="KW-0547">Nucleotide-binding</keyword>
<dbReference type="CDD" id="cd18809">
    <property type="entry name" value="SF1_C_RecD"/>
    <property type="match status" value="1"/>
</dbReference>
<dbReference type="NCBIfam" id="TIGR01447">
    <property type="entry name" value="recD"/>
    <property type="match status" value="1"/>
</dbReference>
<dbReference type="InterPro" id="IPR027417">
    <property type="entry name" value="P-loop_NTPase"/>
</dbReference>
<keyword evidence="8 11" id="KW-0238">DNA-binding</keyword>
<comment type="catalytic activity">
    <reaction evidence="11">
        <text>ATP + H2O = ADP + phosphate + H(+)</text>
        <dbReference type="Rhea" id="RHEA:13065"/>
        <dbReference type="ChEBI" id="CHEBI:15377"/>
        <dbReference type="ChEBI" id="CHEBI:15378"/>
        <dbReference type="ChEBI" id="CHEBI:30616"/>
        <dbReference type="ChEBI" id="CHEBI:43474"/>
        <dbReference type="ChEBI" id="CHEBI:456216"/>
        <dbReference type="EC" id="5.6.2.3"/>
    </reaction>
</comment>
<evidence type="ECO:0000256" key="1">
    <source>
        <dbReference type="ARBA" id="ARBA00022722"/>
    </source>
</evidence>
<keyword evidence="6 11" id="KW-0269">Exonuclease</keyword>
<dbReference type="OrthoDB" id="9803432at2"/>
<gene>
    <name evidence="11" type="primary">recD</name>
    <name evidence="14" type="ORF">AK33_05290</name>
</gene>
<evidence type="ECO:0000256" key="7">
    <source>
        <dbReference type="ARBA" id="ARBA00022840"/>
    </source>
</evidence>
<dbReference type="Pfam" id="PF21185">
    <property type="entry name" value="RecD_N"/>
    <property type="match status" value="1"/>
</dbReference>
<comment type="miscellaneous">
    <text evidence="11">In the RecBCD complex, RecB has a slow 3'-5' helicase, an exonuclease activity and loads RecA onto ssDNA, RecD has a fast 5'-3' helicase activity, while RecC stimulates the ATPase and processivity of the RecB helicase and contributes to recognition of the Chi site.</text>
</comment>
<dbReference type="InterPro" id="IPR006344">
    <property type="entry name" value="RecD"/>
</dbReference>
<dbReference type="Pfam" id="PF13245">
    <property type="entry name" value="AAA_19"/>
    <property type="match status" value="1"/>
</dbReference>
<evidence type="ECO:0000256" key="9">
    <source>
        <dbReference type="ARBA" id="ARBA00023204"/>
    </source>
</evidence>
<keyword evidence="3 11" id="KW-0227">DNA damage</keyword>
<comment type="similarity">
    <text evidence="11">Belongs to the RecD family.</text>
</comment>
<dbReference type="CDD" id="cd17933">
    <property type="entry name" value="DEXSc_RecD-like"/>
    <property type="match status" value="1"/>
</dbReference>
<sequence length="656" mass="74230">MLNLLLELKKEKIISDLNYQFARLIDSKQQNYAYSPLQKNLAVLLAALVSYQVAQGHTALRLGSANISNFFELKNKVSTQPFLQSILQKIEQILPLEWQSVLKNHIAFSDSPRKIAPMLFQNGLLYFYRYWQAEHNIATYLQQAVEFSPKIATTQLDEQIIQQLFKDKQTQDEIDWQKVAVATALKQNFSLISGGPGTGKTTTVVKLLLALQLKQLAQNAPLLQIALAAPTGKAASRMKESIEAKLAEEKNLPQGLKEAIPSEAVTIHRLLGARPLSEETKYHAQNPLHYDLLVLDESSMLDLSMMEKIVQALKPSARLIMLGDKDQLASVEAGAIMSELGAFLQYGYSQQHCDYLKEVTHYQLKAGEPLPICDSLSHLKHSYRFGEKAWIGELANAVNEQKIQLSWDILEKYKNSDKLETMLYPETKEMEDKANWTQKSVQLVVDNAVKFYRDYLLAVKQRALEPQSVSIETIFEKFQQVRFLSALRVGELGVERLNHFIAEGLRHAGLVQFNHSRERYIGKPILITENMLSNKVASGDIGIILPDENGESRVYFDSKQGESELHHNLSLSQVPNHEAAYIMTVHKSQGSEFEHTLLVLPLSISPVLTKELIYTAITRAKDRFTLFGSEKVWKYSVASKTERQSGLKEQLIAKFC</sequence>
<keyword evidence="4 11" id="KW-0378">Hydrolase</keyword>
<dbReference type="STRING" id="1122190.GCA_000621105_01676"/>
<reference evidence="14 15" key="1">
    <citation type="journal article" date="2014" name="Genome Announc.">
        <title>Genome Sequence of a Presumptive Mannheimia haemolytica Strain with an A1/A6-Cross-Reactive Serotype from a White-Tailed Deer (Odocoileus virginianus).</title>
        <authorList>
            <person name="Lawrence P.K."/>
            <person name="Bey R.F."/>
            <person name="Wiener B."/>
            <person name="Kittichotirat W."/>
            <person name="Bumgarner R.E."/>
        </authorList>
    </citation>
    <scope>NUCLEOTIDE SEQUENCE [LARGE SCALE GENOMIC DNA]</scope>
    <source>
        <strain evidence="14 15">PKL10</strain>
    </source>
</reference>
<dbReference type="Proteomes" id="UP000054123">
    <property type="component" value="Unassembled WGS sequence"/>
</dbReference>
<dbReference type="InterPro" id="IPR049550">
    <property type="entry name" value="RecD_N"/>
</dbReference>
<dbReference type="GO" id="GO:0016887">
    <property type="term" value="F:ATP hydrolysis activity"/>
    <property type="evidence" value="ECO:0007669"/>
    <property type="project" value="RHEA"/>
</dbReference>
<feature type="domain" description="UvrD-like helicase C-terminal" evidence="12">
    <location>
        <begin position="580"/>
        <end position="623"/>
    </location>
</feature>
<evidence type="ECO:0000256" key="5">
    <source>
        <dbReference type="ARBA" id="ARBA00022806"/>
    </source>
</evidence>
<dbReference type="SUPFAM" id="SSF52540">
    <property type="entry name" value="P-loop containing nucleoside triphosphate hydrolases"/>
    <property type="match status" value="2"/>
</dbReference>
<dbReference type="InterPro" id="IPR041851">
    <property type="entry name" value="RecD_N_sf"/>
</dbReference>
<evidence type="ECO:0000256" key="6">
    <source>
        <dbReference type="ARBA" id="ARBA00022839"/>
    </source>
</evidence>
<keyword evidence="7 11" id="KW-0067">ATP-binding</keyword>
<evidence type="ECO:0000256" key="11">
    <source>
        <dbReference type="HAMAP-Rule" id="MF_01487"/>
    </source>
</evidence>
<dbReference type="InterPro" id="IPR050534">
    <property type="entry name" value="Coronavir_polyprotein_1ab"/>
</dbReference>
<dbReference type="InterPro" id="IPR027785">
    <property type="entry name" value="UvrD-like_helicase_C"/>
</dbReference>
<dbReference type="PANTHER" id="PTHR43788">
    <property type="entry name" value="DNA2/NAM7 HELICASE FAMILY MEMBER"/>
    <property type="match status" value="1"/>
</dbReference>
<dbReference type="GO" id="GO:0005524">
    <property type="term" value="F:ATP binding"/>
    <property type="evidence" value="ECO:0007669"/>
    <property type="project" value="UniProtKB-UniRule"/>
</dbReference>
<dbReference type="AlphaFoldDB" id="A0A011NDZ2"/>
<evidence type="ECO:0000313" key="14">
    <source>
        <dbReference type="EMBL" id="EXI62640.1"/>
    </source>
</evidence>
<feature type="binding site" evidence="11">
    <location>
        <begin position="194"/>
        <end position="201"/>
    </location>
    <ligand>
        <name>ATP</name>
        <dbReference type="ChEBI" id="CHEBI:30616"/>
    </ligand>
</feature>
<accession>A0A011NDZ2</accession>
<keyword evidence="10 11" id="KW-0413">Isomerase</keyword>
<dbReference type="GO" id="GO:0008854">
    <property type="term" value="F:exodeoxyribonuclease V activity"/>
    <property type="evidence" value="ECO:0007669"/>
    <property type="project" value="InterPro"/>
</dbReference>
<comment type="function">
    <text evidence="11">A helicase/nuclease that prepares dsDNA breaks (DSB) for recombinational DNA repair. Binds to DSBs and unwinds DNA via a highly rapid and processive ATP-dependent bidirectional helicase activity. Unwinds dsDNA until it encounters a Chi (crossover hotspot instigator) sequence from the 3' direction. Cuts ssDNA a few nucleotides 3' to the Chi site. The properties and activities of the enzyme are changed at Chi. The Chi-altered holoenzyme produces a long 3'-ssDNA overhang and facilitates RecA-binding to the ssDNA for homologous DNA recombination and repair. Holoenzyme degrades any linearized DNA that is unable to undergo homologous recombination. In the holoenzyme this subunit has ssDNA-dependent ATPase and 5'-3' helicase activity. When added to pre-assembled RecBC greatly stimulates nuclease activity and augments holoenzyme processivity. Negatively regulates the RecA-loading ability of RecBCD.</text>
</comment>
<keyword evidence="9 11" id="KW-0234">DNA repair</keyword>
<keyword evidence="5 11" id="KW-0347">Helicase</keyword>
<dbReference type="Pfam" id="PF13538">
    <property type="entry name" value="UvrD_C_2"/>
    <property type="match status" value="1"/>
</dbReference>
<evidence type="ECO:0000256" key="10">
    <source>
        <dbReference type="ARBA" id="ARBA00023235"/>
    </source>
</evidence>
<name>A0A011NDZ2_9PAST</name>
<dbReference type="RefSeq" id="WP_042802481.1">
    <property type="nucleotide sequence ID" value="NZ_AVSP01000007.1"/>
</dbReference>
<dbReference type="Gene3D" id="1.10.10.1020">
    <property type="entry name" value="RecBCD complex, subunit RecD, N-terminal domain"/>
    <property type="match status" value="1"/>
</dbReference>
<feature type="domain" description="RecBCD enzyme subunit RecD N-terminal" evidence="13">
    <location>
        <begin position="11"/>
        <end position="126"/>
    </location>
</feature>
<keyword evidence="15" id="KW-1185">Reference proteome</keyword>
<organism evidence="14 15">
    <name type="scientific">Mannheimia granulomatis</name>
    <dbReference type="NCBI Taxonomy" id="85402"/>
    <lineage>
        <taxon>Bacteria</taxon>
        <taxon>Pseudomonadati</taxon>
        <taxon>Pseudomonadota</taxon>
        <taxon>Gammaproteobacteria</taxon>
        <taxon>Pasteurellales</taxon>
        <taxon>Pasteurellaceae</taxon>
        <taxon>Mannheimia</taxon>
    </lineage>
</organism>
<comment type="subunit">
    <text evidence="11">Heterotrimer of RecB, RecC and RecD. All subunits contribute to DNA-binding.</text>
</comment>
<dbReference type="PATRIC" id="fig|1450449.3.peg.1034"/>
<proteinExistence type="inferred from homology"/>
<dbReference type="GO" id="GO:0043139">
    <property type="term" value="F:5'-3' DNA helicase activity"/>
    <property type="evidence" value="ECO:0007669"/>
    <property type="project" value="UniProtKB-UniRule"/>
</dbReference>
<evidence type="ECO:0000259" key="12">
    <source>
        <dbReference type="Pfam" id="PF13538"/>
    </source>
</evidence>
<dbReference type="GO" id="GO:0009338">
    <property type="term" value="C:exodeoxyribonuclease V complex"/>
    <property type="evidence" value="ECO:0007669"/>
    <property type="project" value="InterPro"/>
</dbReference>
<dbReference type="PANTHER" id="PTHR43788:SF6">
    <property type="entry name" value="DNA HELICASE B"/>
    <property type="match status" value="1"/>
</dbReference>
<evidence type="ECO:0000259" key="13">
    <source>
        <dbReference type="Pfam" id="PF21185"/>
    </source>
</evidence>
<protein>
    <recommendedName>
        <fullName evidence="11">RecBCD enzyme subunit RecD</fullName>
        <ecNumber evidence="11">5.6.2.3</ecNumber>
    </recommendedName>
    <alternativeName>
        <fullName evidence="11">DNA 5'-3' helicase subunit RecD</fullName>
    </alternativeName>
    <alternativeName>
        <fullName evidence="11">Exonuclease V subunit RecD</fullName>
        <shortName evidence="11">ExoV subunit RecD</shortName>
    </alternativeName>
    <alternativeName>
        <fullName evidence="11">Helicase/nuclease RecBCD subunit RecD</fullName>
    </alternativeName>
</protein>
<evidence type="ECO:0000256" key="8">
    <source>
        <dbReference type="ARBA" id="ARBA00023125"/>
    </source>
</evidence>
<dbReference type="HAMAP" id="MF_01487">
    <property type="entry name" value="RecD"/>
    <property type="match status" value="1"/>
</dbReference>
<evidence type="ECO:0000313" key="15">
    <source>
        <dbReference type="Proteomes" id="UP000054123"/>
    </source>
</evidence>
<dbReference type="EC" id="5.6.2.3" evidence="11"/>
<evidence type="ECO:0000256" key="3">
    <source>
        <dbReference type="ARBA" id="ARBA00022763"/>
    </source>
</evidence>